<proteinExistence type="predicted"/>
<dbReference type="EMBL" id="CAJVPZ010022261">
    <property type="protein sequence ID" value="CAG8710913.1"/>
    <property type="molecule type" value="Genomic_DNA"/>
</dbReference>
<dbReference type="OrthoDB" id="10377392at2759"/>
<feature type="non-terminal residue" evidence="1">
    <location>
        <position position="54"/>
    </location>
</feature>
<dbReference type="AlphaFoldDB" id="A0A9N9N7K7"/>
<comment type="caution">
    <text evidence="1">The sequence shown here is derived from an EMBL/GenBank/DDBJ whole genome shotgun (WGS) entry which is preliminary data.</text>
</comment>
<accession>A0A9N9N7K7</accession>
<name>A0A9N9N7K7_9GLOM</name>
<organism evidence="1 2">
    <name type="scientific">Racocetra fulgida</name>
    <dbReference type="NCBI Taxonomy" id="60492"/>
    <lineage>
        <taxon>Eukaryota</taxon>
        <taxon>Fungi</taxon>
        <taxon>Fungi incertae sedis</taxon>
        <taxon>Mucoromycota</taxon>
        <taxon>Glomeromycotina</taxon>
        <taxon>Glomeromycetes</taxon>
        <taxon>Diversisporales</taxon>
        <taxon>Gigasporaceae</taxon>
        <taxon>Racocetra</taxon>
    </lineage>
</organism>
<keyword evidence="2" id="KW-1185">Reference proteome</keyword>
<gene>
    <name evidence="1" type="ORF">RFULGI_LOCUS10837</name>
</gene>
<protein>
    <submittedName>
        <fullName evidence="1">6238_t:CDS:1</fullName>
    </submittedName>
</protein>
<reference evidence="1" key="1">
    <citation type="submission" date="2021-06" db="EMBL/GenBank/DDBJ databases">
        <authorList>
            <person name="Kallberg Y."/>
            <person name="Tangrot J."/>
            <person name="Rosling A."/>
        </authorList>
    </citation>
    <scope>NUCLEOTIDE SEQUENCE</scope>
    <source>
        <strain evidence="1">IN212</strain>
    </source>
</reference>
<evidence type="ECO:0000313" key="1">
    <source>
        <dbReference type="EMBL" id="CAG8710913.1"/>
    </source>
</evidence>
<dbReference type="Proteomes" id="UP000789396">
    <property type="component" value="Unassembled WGS sequence"/>
</dbReference>
<evidence type="ECO:0000313" key="2">
    <source>
        <dbReference type="Proteomes" id="UP000789396"/>
    </source>
</evidence>
<sequence>MQVQNEIEELRAVQRKQEHTILSIKDTLNDLLSSVESLTSEIGSLKVLSWAESE</sequence>